<organism evidence="1 2">
    <name type="scientific">Trifolium medium</name>
    <dbReference type="NCBI Taxonomy" id="97028"/>
    <lineage>
        <taxon>Eukaryota</taxon>
        <taxon>Viridiplantae</taxon>
        <taxon>Streptophyta</taxon>
        <taxon>Embryophyta</taxon>
        <taxon>Tracheophyta</taxon>
        <taxon>Spermatophyta</taxon>
        <taxon>Magnoliopsida</taxon>
        <taxon>eudicotyledons</taxon>
        <taxon>Gunneridae</taxon>
        <taxon>Pentapetalae</taxon>
        <taxon>rosids</taxon>
        <taxon>fabids</taxon>
        <taxon>Fabales</taxon>
        <taxon>Fabaceae</taxon>
        <taxon>Papilionoideae</taxon>
        <taxon>50 kb inversion clade</taxon>
        <taxon>NPAAA clade</taxon>
        <taxon>Hologalegina</taxon>
        <taxon>IRL clade</taxon>
        <taxon>Trifolieae</taxon>
        <taxon>Trifolium</taxon>
    </lineage>
</organism>
<reference evidence="1 2" key="1">
    <citation type="journal article" date="2018" name="Front. Plant Sci.">
        <title>Red Clover (Trifolium pratense) and Zigzag Clover (T. medium) - A Picture of Genomic Similarities and Differences.</title>
        <authorList>
            <person name="Dluhosova J."/>
            <person name="Istvanek J."/>
            <person name="Nedelnik J."/>
            <person name="Repkova J."/>
        </authorList>
    </citation>
    <scope>NUCLEOTIDE SEQUENCE [LARGE SCALE GENOMIC DNA]</scope>
    <source>
        <strain evidence="2">cv. 10/8</strain>
        <tissue evidence="1">Leaf</tissue>
    </source>
</reference>
<dbReference type="Proteomes" id="UP000265520">
    <property type="component" value="Unassembled WGS sequence"/>
</dbReference>
<sequence length="296" mass="33004">MISETHQYASKKPIVGQGQQKQLWKIGSTEKSSPLNQHRLKSLRLKEGGVFEIDDSENYTTNTTACGLFPHFCLLNPMPAERMENEQSATRPPYQKGCGESLACESPTVEKIVYVDSVHNIKFQTDHKGDDFETLKSDSGINKNLSVNSLLENSQWLDDVNVKAALEAKISQSVDSPFLVCSENPGNGMQMETTNHSKKMDSELEKLGNQGNNLDQNMVLISSPKMDYDDSLIKNSEVDIKNQPDATLIDRERTVEDDGKIDLERKCGILGHQELSDALDFFEIPLVLPSLKAPSE</sequence>
<protein>
    <submittedName>
        <fullName evidence="1">DUF688 family protein</fullName>
    </submittedName>
</protein>
<dbReference type="EMBL" id="LXQA010047144">
    <property type="protein sequence ID" value="MCI01798.1"/>
    <property type="molecule type" value="Genomic_DNA"/>
</dbReference>
<accession>A0A392NPI7</accession>
<evidence type="ECO:0000313" key="1">
    <source>
        <dbReference type="EMBL" id="MCI01798.1"/>
    </source>
</evidence>
<evidence type="ECO:0000313" key="2">
    <source>
        <dbReference type="Proteomes" id="UP000265520"/>
    </source>
</evidence>
<keyword evidence="2" id="KW-1185">Reference proteome</keyword>
<dbReference type="PANTHER" id="PTHR33671">
    <property type="entry name" value="N-METHYLTRANSFERASE, PUTATIVE (DUF688)-RELATED"/>
    <property type="match status" value="1"/>
</dbReference>
<feature type="non-terminal residue" evidence="1">
    <location>
        <position position="296"/>
    </location>
</feature>
<proteinExistence type="predicted"/>
<dbReference type="PANTHER" id="PTHR33671:SF2">
    <property type="entry name" value="N-METHYLTRANSFERASE, PUTATIVE (DUF688)-RELATED"/>
    <property type="match status" value="1"/>
</dbReference>
<dbReference type="AlphaFoldDB" id="A0A392NPI7"/>
<name>A0A392NPI7_9FABA</name>
<comment type="caution">
    <text evidence="1">The sequence shown here is derived from an EMBL/GenBank/DDBJ whole genome shotgun (WGS) entry which is preliminary data.</text>
</comment>